<reference evidence="2" key="1">
    <citation type="journal article" date="2019" name="Int. J. Syst. Evol. Microbiol.">
        <title>The Global Catalogue of Microorganisms (GCM) 10K type strain sequencing project: providing services to taxonomists for standard genome sequencing and annotation.</title>
        <authorList>
            <consortium name="The Broad Institute Genomics Platform"/>
            <consortium name="The Broad Institute Genome Sequencing Center for Infectious Disease"/>
            <person name="Wu L."/>
            <person name="Ma J."/>
        </authorList>
    </citation>
    <scope>NUCLEOTIDE SEQUENCE [LARGE SCALE GENOMIC DNA]</scope>
    <source>
        <strain evidence="2">CGMCC 4.7192</strain>
    </source>
</reference>
<evidence type="ECO:0000313" key="2">
    <source>
        <dbReference type="Proteomes" id="UP001597294"/>
    </source>
</evidence>
<organism evidence="1 2">
    <name type="scientific">Kiloniella antarctica</name>
    <dbReference type="NCBI Taxonomy" id="1550907"/>
    <lineage>
        <taxon>Bacteria</taxon>
        <taxon>Pseudomonadati</taxon>
        <taxon>Pseudomonadota</taxon>
        <taxon>Alphaproteobacteria</taxon>
        <taxon>Rhodospirillales</taxon>
        <taxon>Kiloniellaceae</taxon>
        <taxon>Kiloniella</taxon>
    </lineage>
</organism>
<keyword evidence="2" id="KW-1185">Reference proteome</keyword>
<sequence length="95" mass="10973">MLIDIRHDLGLILTRWIVRRARSSGTRGYILLVQYSFNGVVSRGIKNIPHRTDVYFFVLDWAPTSIFIEAGVIPKRLIETFIFDKALLYFLSALS</sequence>
<dbReference type="EMBL" id="JBHUII010000004">
    <property type="protein sequence ID" value="MFD2205427.1"/>
    <property type="molecule type" value="Genomic_DNA"/>
</dbReference>
<comment type="caution">
    <text evidence="1">The sequence shown here is derived from an EMBL/GenBank/DDBJ whole genome shotgun (WGS) entry which is preliminary data.</text>
</comment>
<evidence type="ECO:0000313" key="1">
    <source>
        <dbReference type="EMBL" id="MFD2205427.1"/>
    </source>
</evidence>
<protein>
    <submittedName>
        <fullName evidence="1">Uncharacterized protein</fullName>
    </submittedName>
</protein>
<accession>A0ABW5BH56</accession>
<proteinExistence type="predicted"/>
<gene>
    <name evidence="1" type="ORF">ACFSKO_07390</name>
</gene>
<dbReference type="Proteomes" id="UP001597294">
    <property type="component" value="Unassembled WGS sequence"/>
</dbReference>
<name>A0ABW5BH56_9PROT</name>
<dbReference type="RefSeq" id="WP_380250026.1">
    <property type="nucleotide sequence ID" value="NZ_JBHUII010000004.1"/>
</dbReference>